<accession>A0A4R5B7D8</accession>
<feature type="transmembrane region" description="Helical" evidence="6">
    <location>
        <begin position="284"/>
        <end position="303"/>
    </location>
</feature>
<sequence length="332" mass="36783">MDEALRARITARSRAVPPPVARPRCAATDCDHVRSGRRAALAGSPPRRLGERGRAVRAPLLRPERYRPDRDAQSGRPRRKRPLLVGELLIVFLLLEVYGYIRSLANTRYGAALAHGRDILSIERHLHLDIELEANRWLTHHDTLSRIAVNLYQHTHTGLTMTVLLCCYIFGPGTYRPARNALVLINLVGLAVFFVLPVMPPRLLPDEGFTDTVALAGYGTTHQGPVAADQYAAMPSLHLAWAMWVMAVAMAVLRPYRVRWLAVLHPATTAIVIVVTANHYLLDVLAGALVAMAAVLATGLIWVKGRPIYDRGQPSRPELPDPQDRVEPGHKL</sequence>
<feature type="transmembrane region" description="Helical" evidence="6">
    <location>
        <begin position="182"/>
        <end position="199"/>
    </location>
</feature>
<dbReference type="EMBL" id="SMKU01000181">
    <property type="protein sequence ID" value="TDD79202.1"/>
    <property type="molecule type" value="Genomic_DNA"/>
</dbReference>
<reference evidence="8 9" key="1">
    <citation type="submission" date="2019-03" db="EMBL/GenBank/DDBJ databases">
        <title>Draft genome sequences of novel Actinobacteria.</title>
        <authorList>
            <person name="Sahin N."/>
            <person name="Ay H."/>
            <person name="Saygin H."/>
        </authorList>
    </citation>
    <scope>NUCLEOTIDE SEQUENCE [LARGE SCALE GENOMIC DNA]</scope>
    <source>
        <strain evidence="8 9">H3C3</strain>
    </source>
</reference>
<dbReference type="Proteomes" id="UP000294513">
    <property type="component" value="Unassembled WGS sequence"/>
</dbReference>
<feature type="domain" description="Inositolphosphotransferase Aur1/Ipt1" evidence="7">
    <location>
        <begin position="118"/>
        <end position="296"/>
    </location>
</feature>
<keyword evidence="2 6" id="KW-0812">Transmembrane</keyword>
<dbReference type="Pfam" id="PF14378">
    <property type="entry name" value="PAP2_3"/>
    <property type="match status" value="1"/>
</dbReference>
<dbReference type="PANTHER" id="PTHR31310:SF7">
    <property type="entry name" value="PA-PHOSPHATASE RELATED-FAMILY PROTEIN DDB_G0268928"/>
    <property type="match status" value="1"/>
</dbReference>
<organism evidence="8 9">
    <name type="scientific">Actinomadura rubrisoli</name>
    <dbReference type="NCBI Taxonomy" id="2530368"/>
    <lineage>
        <taxon>Bacteria</taxon>
        <taxon>Bacillati</taxon>
        <taxon>Actinomycetota</taxon>
        <taxon>Actinomycetes</taxon>
        <taxon>Streptosporangiales</taxon>
        <taxon>Thermomonosporaceae</taxon>
        <taxon>Actinomadura</taxon>
    </lineage>
</organism>
<feature type="compositionally biased region" description="Basic and acidic residues" evidence="5">
    <location>
        <begin position="318"/>
        <end position="332"/>
    </location>
</feature>
<comment type="caution">
    <text evidence="8">The sequence shown here is derived from an EMBL/GenBank/DDBJ whole genome shotgun (WGS) entry which is preliminary data.</text>
</comment>
<feature type="region of interest" description="Disordered" evidence="5">
    <location>
        <begin position="313"/>
        <end position="332"/>
    </location>
</feature>
<proteinExistence type="predicted"/>
<evidence type="ECO:0000259" key="7">
    <source>
        <dbReference type="Pfam" id="PF14378"/>
    </source>
</evidence>
<feature type="transmembrane region" description="Helical" evidence="6">
    <location>
        <begin position="231"/>
        <end position="253"/>
    </location>
</feature>
<dbReference type="AlphaFoldDB" id="A0A4R5B7D8"/>
<evidence type="ECO:0000256" key="4">
    <source>
        <dbReference type="ARBA" id="ARBA00023136"/>
    </source>
</evidence>
<dbReference type="PANTHER" id="PTHR31310">
    <property type="match status" value="1"/>
</dbReference>
<feature type="transmembrane region" description="Helical" evidence="6">
    <location>
        <begin position="260"/>
        <end position="278"/>
    </location>
</feature>
<keyword evidence="4 6" id="KW-0472">Membrane</keyword>
<dbReference type="GO" id="GO:0016020">
    <property type="term" value="C:membrane"/>
    <property type="evidence" value="ECO:0007669"/>
    <property type="project" value="UniProtKB-SubCell"/>
</dbReference>
<dbReference type="SUPFAM" id="SSF48317">
    <property type="entry name" value="Acid phosphatase/Vanadium-dependent haloperoxidase"/>
    <property type="match status" value="1"/>
</dbReference>
<dbReference type="InterPro" id="IPR036938">
    <property type="entry name" value="PAP2/HPO_sf"/>
</dbReference>
<dbReference type="CDD" id="cd03386">
    <property type="entry name" value="PAP2_Aur1_like"/>
    <property type="match status" value="1"/>
</dbReference>
<name>A0A4R5B7D8_9ACTN</name>
<evidence type="ECO:0000256" key="2">
    <source>
        <dbReference type="ARBA" id="ARBA00022692"/>
    </source>
</evidence>
<evidence type="ECO:0000256" key="5">
    <source>
        <dbReference type="SAM" id="MobiDB-lite"/>
    </source>
</evidence>
<protein>
    <submittedName>
        <fullName evidence="8">Inositol phosphorylceramide synthase</fullName>
    </submittedName>
</protein>
<dbReference type="RefSeq" id="WP_131898550.1">
    <property type="nucleotide sequence ID" value="NZ_SMKU01000181.1"/>
</dbReference>
<evidence type="ECO:0000313" key="8">
    <source>
        <dbReference type="EMBL" id="TDD79202.1"/>
    </source>
</evidence>
<feature type="transmembrane region" description="Helical" evidence="6">
    <location>
        <begin position="83"/>
        <end position="101"/>
    </location>
</feature>
<dbReference type="OrthoDB" id="5241565at2"/>
<dbReference type="Gene3D" id="1.20.144.10">
    <property type="entry name" value="Phosphatidic acid phosphatase type 2/haloperoxidase"/>
    <property type="match status" value="1"/>
</dbReference>
<comment type="subcellular location">
    <subcellularLocation>
        <location evidence="1">Membrane</location>
        <topology evidence="1">Multi-pass membrane protein</topology>
    </subcellularLocation>
</comment>
<keyword evidence="3 6" id="KW-1133">Transmembrane helix</keyword>
<dbReference type="InterPro" id="IPR026841">
    <property type="entry name" value="Aur1/Ipt1"/>
</dbReference>
<keyword evidence="9" id="KW-1185">Reference proteome</keyword>
<feature type="transmembrane region" description="Helical" evidence="6">
    <location>
        <begin position="151"/>
        <end position="170"/>
    </location>
</feature>
<evidence type="ECO:0000313" key="9">
    <source>
        <dbReference type="Proteomes" id="UP000294513"/>
    </source>
</evidence>
<dbReference type="InterPro" id="IPR052185">
    <property type="entry name" value="IPC_Synthase-Related"/>
</dbReference>
<evidence type="ECO:0000256" key="6">
    <source>
        <dbReference type="SAM" id="Phobius"/>
    </source>
</evidence>
<evidence type="ECO:0000256" key="3">
    <source>
        <dbReference type="ARBA" id="ARBA00022989"/>
    </source>
</evidence>
<gene>
    <name evidence="8" type="ORF">E1298_28295</name>
</gene>
<evidence type="ECO:0000256" key="1">
    <source>
        <dbReference type="ARBA" id="ARBA00004141"/>
    </source>
</evidence>